<evidence type="ECO:0000256" key="2">
    <source>
        <dbReference type="ARBA" id="ARBA00022741"/>
    </source>
</evidence>
<dbReference type="InterPro" id="IPR012029">
    <property type="entry name" value="UCP006557"/>
</dbReference>
<dbReference type="RefSeq" id="WP_020448529.1">
    <property type="nucleotide sequence ID" value="NC_021353.1"/>
</dbReference>
<dbReference type="HOGENOM" id="CLU_865013_0_0_2"/>
<dbReference type="GO" id="GO:0006412">
    <property type="term" value="P:translation"/>
    <property type="evidence" value="ECO:0007669"/>
    <property type="project" value="UniProtKB-KW"/>
</dbReference>
<dbReference type="GO" id="GO:0005524">
    <property type="term" value="F:ATP binding"/>
    <property type="evidence" value="ECO:0007669"/>
    <property type="project" value="UniProtKB-KW"/>
</dbReference>
<sequence length="323" mass="34780">MGLNYKLYTGAGPTPKYSLYHVWKTYDTIFKEGPVGRKALSQIVGIGEGSIRTILNKMIGEGFVTVGKNGVSLTDRGIREYLDCGMSVAQVDLKGVTISSQDCAVLVKGMAAHMSNGNEQRDEAVYSGAEGATSFVAKNGKLYYPCSNMSPDEETTACLKTAFNIRDGDVIIIGTAKKYRLAEQGAVTAALALENQVNLSWVEKNVWESFGPDTEAEALQSIALAVHELTGRLPTTMRSKNCSGVRCEDGLVIDNNYTGPVLEEVLETAKITHKISPSGPYMGVPVVAVPVMKKNKAVAVFGIVDITKGGMFELVSKTHKGRR</sequence>
<dbReference type="KEGG" id="mer:MMINT_06310"/>
<dbReference type="AlphaFoldDB" id="R9T5Y7"/>
<gene>
    <name evidence="7" type="ORF">MMINT_06310</name>
</gene>
<evidence type="ECO:0000259" key="6">
    <source>
        <dbReference type="Pfam" id="PF22167"/>
    </source>
</evidence>
<keyword evidence="1" id="KW-0436">Ligase</keyword>
<evidence type="ECO:0000259" key="5">
    <source>
        <dbReference type="Pfam" id="PF14544"/>
    </source>
</evidence>
<dbReference type="GO" id="GO:0004812">
    <property type="term" value="F:aminoacyl-tRNA ligase activity"/>
    <property type="evidence" value="ECO:0007669"/>
    <property type="project" value="InterPro"/>
</dbReference>
<proteinExistence type="predicted"/>
<dbReference type="Gene3D" id="3.30.1360.30">
    <property type="entry name" value="GAD-like domain"/>
    <property type="match status" value="1"/>
</dbReference>
<dbReference type="EMBL" id="CP005934">
    <property type="protein sequence ID" value="AGN26004.1"/>
    <property type="molecule type" value="Genomic_DNA"/>
</dbReference>
<evidence type="ECO:0000313" key="8">
    <source>
        <dbReference type="Proteomes" id="UP000014070"/>
    </source>
</evidence>
<dbReference type="GO" id="GO:0005737">
    <property type="term" value="C:cytoplasm"/>
    <property type="evidence" value="ECO:0007669"/>
    <property type="project" value="InterPro"/>
</dbReference>
<evidence type="ECO:0000256" key="1">
    <source>
        <dbReference type="ARBA" id="ARBA00022598"/>
    </source>
</evidence>
<dbReference type="GeneID" id="41323057"/>
<dbReference type="InterPro" id="IPR054039">
    <property type="entry name" value="PH0730-like_N"/>
</dbReference>
<dbReference type="SUPFAM" id="SSF55261">
    <property type="entry name" value="GAD domain-like"/>
    <property type="match status" value="1"/>
</dbReference>
<keyword evidence="4" id="KW-0648">Protein biosynthesis</keyword>
<evidence type="ECO:0000313" key="7">
    <source>
        <dbReference type="EMBL" id="AGN26004.1"/>
    </source>
</evidence>
<keyword evidence="2" id="KW-0547">Nucleotide-binding</keyword>
<dbReference type="Gene3D" id="1.10.10.10">
    <property type="entry name" value="Winged helix-like DNA-binding domain superfamily/Winged helix DNA-binding domain"/>
    <property type="match status" value="1"/>
</dbReference>
<accession>R9T5Y7</accession>
<dbReference type="Pfam" id="PF09884">
    <property type="entry name" value="DUF2111"/>
    <property type="match status" value="1"/>
</dbReference>
<dbReference type="InterPro" id="IPR036388">
    <property type="entry name" value="WH-like_DNA-bd_sf"/>
</dbReference>
<dbReference type="Pfam" id="PF14544">
    <property type="entry name" value="DUF4443"/>
    <property type="match status" value="1"/>
</dbReference>
<protein>
    <submittedName>
        <fullName evidence="7">Uncharacterized protein</fullName>
    </submittedName>
</protein>
<feature type="domain" description="DUF4443" evidence="5">
    <location>
        <begin position="99"/>
        <end position="193"/>
    </location>
</feature>
<evidence type="ECO:0000256" key="4">
    <source>
        <dbReference type="ARBA" id="ARBA00022917"/>
    </source>
</evidence>
<evidence type="ECO:0000256" key="3">
    <source>
        <dbReference type="ARBA" id="ARBA00022840"/>
    </source>
</evidence>
<keyword evidence="3" id="KW-0067">ATP-binding</keyword>
<organism evidence="7 8">
    <name type="scientific">Methanomassiliicoccus intestinalis (strain Issoire-Mx1)</name>
    <dbReference type="NCBI Taxonomy" id="1295009"/>
    <lineage>
        <taxon>Archaea</taxon>
        <taxon>Methanobacteriati</taxon>
        <taxon>Thermoplasmatota</taxon>
        <taxon>Thermoplasmata</taxon>
        <taxon>Methanomassiliicoccales</taxon>
        <taxon>Methanomassiliicoccaceae</taxon>
        <taxon>Methanomassiliicoccus</taxon>
    </lineage>
</organism>
<dbReference type="InterPro" id="IPR004115">
    <property type="entry name" value="GAD-like_sf"/>
</dbReference>
<dbReference type="SUPFAM" id="SSF46785">
    <property type="entry name" value="Winged helix' DNA-binding domain"/>
    <property type="match status" value="1"/>
</dbReference>
<dbReference type="Proteomes" id="UP000014070">
    <property type="component" value="Chromosome"/>
</dbReference>
<dbReference type="InterPro" id="IPR029349">
    <property type="entry name" value="DUF4443"/>
</dbReference>
<dbReference type="InParanoid" id="R9T5Y7"/>
<feature type="domain" description="PH0730-like N-terminal" evidence="6">
    <location>
        <begin position="33"/>
        <end position="77"/>
    </location>
</feature>
<dbReference type="STRING" id="1295009.MMINT_06310"/>
<reference evidence="7 8" key="1">
    <citation type="journal article" date="2013" name="Genome Announc.">
        <title>Genome sequence of 'Candidatus Methanomassiliicoccus intestinalis' Issoire-Mx1, a third thermoplasmatales-related methanogenic archaeon from human feces.</title>
        <authorList>
            <person name="Borrel G."/>
            <person name="Harris H.M."/>
            <person name="Parisot N."/>
            <person name="Gaci N."/>
            <person name="Tottey W."/>
            <person name="Mihajlovski A."/>
            <person name="Deane J."/>
            <person name="Gribaldo S."/>
            <person name="Bardot O."/>
            <person name="Peyretaillade E."/>
            <person name="Peyret P."/>
            <person name="O'Toole P.W."/>
            <person name="Brugere J.F."/>
        </authorList>
    </citation>
    <scope>NUCLEOTIDE SEQUENCE [LARGE SCALE GENOMIC DNA]</scope>
    <source>
        <strain evidence="7 8">Issoire-Mx1</strain>
    </source>
</reference>
<dbReference type="OrthoDB" id="3369at2157"/>
<name>R9T5Y7_METII</name>
<dbReference type="InterPro" id="IPR036390">
    <property type="entry name" value="WH_DNA-bd_sf"/>
</dbReference>
<dbReference type="Pfam" id="PF22167">
    <property type="entry name" value="PH0730-like_N"/>
    <property type="match status" value="1"/>
</dbReference>
<keyword evidence="8" id="KW-1185">Reference proteome</keyword>